<organism evidence="18 19">
    <name type="scientific">Brassica cretica</name>
    <name type="common">Mustard</name>
    <dbReference type="NCBI Taxonomy" id="69181"/>
    <lineage>
        <taxon>Eukaryota</taxon>
        <taxon>Viridiplantae</taxon>
        <taxon>Streptophyta</taxon>
        <taxon>Embryophyta</taxon>
        <taxon>Tracheophyta</taxon>
        <taxon>Spermatophyta</taxon>
        <taxon>Magnoliopsida</taxon>
        <taxon>eudicotyledons</taxon>
        <taxon>Gunneridae</taxon>
        <taxon>Pentapetalae</taxon>
        <taxon>rosids</taxon>
        <taxon>malvids</taxon>
        <taxon>Brassicales</taxon>
        <taxon>Brassicaceae</taxon>
        <taxon>Brassiceae</taxon>
        <taxon>Brassica</taxon>
    </lineage>
</organism>
<dbReference type="Proteomes" id="UP000266723">
    <property type="component" value="Unassembled WGS sequence"/>
</dbReference>
<keyword evidence="5" id="KW-0808">Transferase</keyword>
<dbReference type="InterPro" id="IPR025287">
    <property type="entry name" value="WAK_GUB"/>
</dbReference>
<evidence type="ECO:0000256" key="8">
    <source>
        <dbReference type="ARBA" id="ARBA00022729"/>
    </source>
</evidence>
<dbReference type="InterPro" id="IPR000403">
    <property type="entry name" value="PI3/4_kinase_cat_dom"/>
</dbReference>
<keyword evidence="10" id="KW-0833">Ubl conjugation pathway</keyword>
<feature type="signal peptide" evidence="15">
    <location>
        <begin position="1"/>
        <end position="20"/>
    </location>
</feature>
<proteinExistence type="inferred from homology"/>
<evidence type="ECO:0000259" key="16">
    <source>
        <dbReference type="Pfam" id="PF00454"/>
    </source>
</evidence>
<evidence type="ECO:0000256" key="6">
    <source>
        <dbReference type="ARBA" id="ARBA00022692"/>
    </source>
</evidence>
<evidence type="ECO:0000256" key="2">
    <source>
        <dbReference type="ARBA" id="ARBA00004167"/>
    </source>
</evidence>
<keyword evidence="19" id="KW-1185">Reference proteome</keyword>
<keyword evidence="13" id="KW-0472">Membrane</keyword>
<dbReference type="InterPro" id="IPR046948">
    <property type="entry name" value="ATL20-22-like"/>
</dbReference>
<keyword evidence="7" id="KW-0479">Metal-binding</keyword>
<accession>A0ABQ7DS54</accession>
<keyword evidence="6" id="KW-0812">Transmembrane</keyword>
<dbReference type="Pfam" id="PF00454">
    <property type="entry name" value="PI3_PI4_kinase"/>
    <property type="match status" value="1"/>
</dbReference>
<evidence type="ECO:0000256" key="4">
    <source>
        <dbReference type="ARBA" id="ARBA00012483"/>
    </source>
</evidence>
<dbReference type="PANTHER" id="PTHR46279:SF2">
    <property type="entry name" value="RING-H2 FINGER PROTEIN ATL21A-RELATED"/>
    <property type="match status" value="1"/>
</dbReference>
<evidence type="ECO:0000256" key="7">
    <source>
        <dbReference type="ARBA" id="ARBA00022723"/>
    </source>
</evidence>
<protein>
    <recommendedName>
        <fullName evidence="4">RING-type E3 ubiquitin transferase</fullName>
        <ecNumber evidence="4">2.3.2.27</ecNumber>
    </recommendedName>
</protein>
<keyword evidence="9" id="KW-0863">Zinc-finger</keyword>
<feature type="chain" id="PRO_5045159873" description="RING-type E3 ubiquitin transferase" evidence="15">
    <location>
        <begin position="21"/>
        <end position="351"/>
    </location>
</feature>
<dbReference type="Pfam" id="PF13947">
    <property type="entry name" value="GUB_WAK_bind"/>
    <property type="match status" value="1"/>
</dbReference>
<comment type="caution">
    <text evidence="18">The sequence shown here is derived from an EMBL/GenBank/DDBJ whole genome shotgun (WGS) entry which is preliminary data.</text>
</comment>
<gene>
    <name evidence="18" type="ORF">DY000_02036081</name>
</gene>
<keyword evidence="12" id="KW-1133">Transmembrane helix</keyword>
<evidence type="ECO:0000256" key="15">
    <source>
        <dbReference type="SAM" id="SignalP"/>
    </source>
</evidence>
<dbReference type="EMBL" id="QGKV02000649">
    <property type="protein sequence ID" value="KAF3580198.1"/>
    <property type="molecule type" value="Genomic_DNA"/>
</dbReference>
<comment type="catalytic activity">
    <reaction evidence="1">
        <text>S-ubiquitinyl-[E2 ubiquitin-conjugating enzyme]-L-cysteine + [acceptor protein]-L-lysine = [E2 ubiquitin-conjugating enzyme]-L-cysteine + N(6)-ubiquitinyl-[acceptor protein]-L-lysine.</text>
        <dbReference type="EC" id="2.3.2.27"/>
    </reaction>
</comment>
<evidence type="ECO:0000256" key="1">
    <source>
        <dbReference type="ARBA" id="ARBA00000900"/>
    </source>
</evidence>
<dbReference type="EC" id="2.3.2.27" evidence="4"/>
<evidence type="ECO:0000256" key="10">
    <source>
        <dbReference type="ARBA" id="ARBA00022786"/>
    </source>
</evidence>
<name>A0ABQ7DS54_BRACR</name>
<evidence type="ECO:0000256" key="12">
    <source>
        <dbReference type="ARBA" id="ARBA00022989"/>
    </source>
</evidence>
<dbReference type="PANTHER" id="PTHR46279">
    <property type="entry name" value="RING/U-BOX SUPERFAMILY PROTEIN"/>
    <property type="match status" value="1"/>
</dbReference>
<sequence>MTFSNQLFFVLFLLLPLLRASHPKDCSSSSCGLQDVHARFPFWLDPNQPDFCGHPGFDLHCTISQNTALNLPKSGTFLVREIDYRSQHIRLYDPEACLARKLLTFDVSGSPFSALYLAKYTFLTCPNEVVKSSGFDSIPCLGNSTSSFLATTSLDIAKSMLPSCQIVKTLDVPVSRPVVTEKSRFSTYVNNQDLWLKWDSPSCSNCERNHLRCGFISNASLQFEDCTFEWLYWSQARKPYSRETLDYIRSLNAEEDINLLKFHGWKMPLKTARTLRISTMLLKKGAERGLTAFEIGNMMCRETLSKKSLVEEMVEEAQEAVLPGTSEAAFLQALSDVMDYHLDEVVRSQEH</sequence>
<feature type="domain" description="Wall-associated receptor kinase galacturonan-binding" evidence="17">
    <location>
        <begin position="26"/>
        <end position="93"/>
    </location>
</feature>
<evidence type="ECO:0000256" key="9">
    <source>
        <dbReference type="ARBA" id="ARBA00022771"/>
    </source>
</evidence>
<evidence type="ECO:0000313" key="19">
    <source>
        <dbReference type="Proteomes" id="UP000266723"/>
    </source>
</evidence>
<evidence type="ECO:0000256" key="5">
    <source>
        <dbReference type="ARBA" id="ARBA00022679"/>
    </source>
</evidence>
<evidence type="ECO:0000256" key="13">
    <source>
        <dbReference type="ARBA" id="ARBA00023136"/>
    </source>
</evidence>
<evidence type="ECO:0000256" key="14">
    <source>
        <dbReference type="ARBA" id="ARBA00024209"/>
    </source>
</evidence>
<feature type="domain" description="PI3K/PI4K catalytic" evidence="16">
    <location>
        <begin position="224"/>
        <end position="295"/>
    </location>
</feature>
<reference evidence="18 19" key="1">
    <citation type="journal article" date="2020" name="BMC Genomics">
        <title>Intraspecific diversification of the crop wild relative Brassica cretica Lam. using demographic model selection.</title>
        <authorList>
            <person name="Kioukis A."/>
            <person name="Michalopoulou V.A."/>
            <person name="Briers L."/>
            <person name="Pirintsos S."/>
            <person name="Studholme D.J."/>
            <person name="Pavlidis P."/>
            <person name="Sarris P.F."/>
        </authorList>
    </citation>
    <scope>NUCLEOTIDE SEQUENCE [LARGE SCALE GENOMIC DNA]</scope>
    <source>
        <strain evidence="19">cv. PFS-1207/04</strain>
    </source>
</reference>
<comment type="similarity">
    <text evidence="14">Belongs to the RING-type zinc finger family. ATL subfamily.</text>
</comment>
<keyword evidence="11" id="KW-0862">Zinc</keyword>
<evidence type="ECO:0000313" key="18">
    <source>
        <dbReference type="EMBL" id="KAF3580198.1"/>
    </source>
</evidence>
<evidence type="ECO:0000256" key="11">
    <source>
        <dbReference type="ARBA" id="ARBA00022833"/>
    </source>
</evidence>
<evidence type="ECO:0000259" key="17">
    <source>
        <dbReference type="Pfam" id="PF13947"/>
    </source>
</evidence>
<comment type="subcellular location">
    <subcellularLocation>
        <location evidence="2">Membrane</location>
        <topology evidence="2">Single-pass membrane protein</topology>
    </subcellularLocation>
</comment>
<keyword evidence="8 15" id="KW-0732">Signal</keyword>
<comment type="pathway">
    <text evidence="3">Protein modification; protein ubiquitination.</text>
</comment>
<evidence type="ECO:0000256" key="3">
    <source>
        <dbReference type="ARBA" id="ARBA00004906"/>
    </source>
</evidence>